<dbReference type="GO" id="GO:0016126">
    <property type="term" value="P:sterol biosynthetic process"/>
    <property type="evidence" value="ECO:0007669"/>
    <property type="project" value="TreeGrafter"/>
</dbReference>
<feature type="domain" description="Methyltransferase type 11" evidence="2">
    <location>
        <begin position="50"/>
        <end position="146"/>
    </location>
</feature>
<dbReference type="GO" id="GO:0003838">
    <property type="term" value="F:sterol 24-C-methyltransferase activity"/>
    <property type="evidence" value="ECO:0007669"/>
    <property type="project" value="TreeGrafter"/>
</dbReference>
<evidence type="ECO:0000259" key="2">
    <source>
        <dbReference type="Pfam" id="PF08241"/>
    </source>
</evidence>
<name>A0A930E613_9FIRM</name>
<dbReference type="Pfam" id="PF08241">
    <property type="entry name" value="Methyltransf_11"/>
    <property type="match status" value="1"/>
</dbReference>
<dbReference type="SUPFAM" id="SSF53335">
    <property type="entry name" value="S-adenosyl-L-methionine-dependent methyltransferases"/>
    <property type="match status" value="1"/>
</dbReference>
<dbReference type="EMBL" id="JABZRE010000058">
    <property type="protein sequence ID" value="MBF1307756.1"/>
    <property type="molecule type" value="Genomic_DNA"/>
</dbReference>
<proteinExistence type="predicted"/>
<protein>
    <submittedName>
        <fullName evidence="3">Class I SAM-dependent methyltransferase</fullName>
    </submittedName>
</protein>
<accession>A0A930E613</accession>
<dbReference type="AlphaFoldDB" id="A0A930E613"/>
<dbReference type="RefSeq" id="WP_278478626.1">
    <property type="nucleotide sequence ID" value="NZ_JABZRE010000058.1"/>
</dbReference>
<dbReference type="CDD" id="cd02440">
    <property type="entry name" value="AdoMet_MTases"/>
    <property type="match status" value="1"/>
</dbReference>
<dbReference type="GO" id="GO:0032259">
    <property type="term" value="P:methylation"/>
    <property type="evidence" value="ECO:0007669"/>
    <property type="project" value="UniProtKB-KW"/>
</dbReference>
<organism evidence="3 4">
    <name type="scientific">Parvimonas micra</name>
    <dbReference type="NCBI Taxonomy" id="33033"/>
    <lineage>
        <taxon>Bacteria</taxon>
        <taxon>Bacillati</taxon>
        <taxon>Bacillota</taxon>
        <taxon>Tissierellia</taxon>
        <taxon>Tissierellales</taxon>
        <taxon>Peptoniphilaceae</taxon>
        <taxon>Parvimonas</taxon>
    </lineage>
</organism>
<evidence type="ECO:0000313" key="4">
    <source>
        <dbReference type="Proteomes" id="UP000758611"/>
    </source>
</evidence>
<comment type="caution">
    <text evidence="3">The sequence shown here is derived from an EMBL/GenBank/DDBJ whole genome shotgun (WGS) entry which is preliminary data.</text>
</comment>
<dbReference type="Gene3D" id="3.40.50.150">
    <property type="entry name" value="Vaccinia Virus protein VP39"/>
    <property type="match status" value="1"/>
</dbReference>
<dbReference type="InterPro" id="IPR013216">
    <property type="entry name" value="Methyltransf_11"/>
</dbReference>
<keyword evidence="3" id="KW-0489">Methyltransferase</keyword>
<dbReference type="InterPro" id="IPR050447">
    <property type="entry name" value="Erg6_SMT_methyltransf"/>
</dbReference>
<evidence type="ECO:0000256" key="1">
    <source>
        <dbReference type="ARBA" id="ARBA00022679"/>
    </source>
</evidence>
<dbReference type="Proteomes" id="UP000758611">
    <property type="component" value="Unassembled WGS sequence"/>
</dbReference>
<dbReference type="PANTHER" id="PTHR44068:SF1">
    <property type="entry name" value="HYPOTHETICAL LOC100005854"/>
    <property type="match status" value="1"/>
</dbReference>
<reference evidence="3" key="1">
    <citation type="submission" date="2020-04" db="EMBL/GenBank/DDBJ databases">
        <title>Deep metagenomics examines the oral microbiome during advanced dental caries in children, revealing novel taxa and co-occurrences with host molecules.</title>
        <authorList>
            <person name="Baker J.L."/>
            <person name="Morton J.T."/>
            <person name="Dinis M."/>
            <person name="Alvarez R."/>
            <person name="Tran N.C."/>
            <person name="Knight R."/>
            <person name="Edlund A."/>
        </authorList>
    </citation>
    <scope>NUCLEOTIDE SEQUENCE</scope>
    <source>
        <strain evidence="3">JCVI_23_bin.11</strain>
    </source>
</reference>
<keyword evidence="1" id="KW-0808">Transferase</keyword>
<evidence type="ECO:0000313" key="3">
    <source>
        <dbReference type="EMBL" id="MBF1307756.1"/>
    </source>
</evidence>
<dbReference type="PANTHER" id="PTHR44068">
    <property type="entry name" value="ZGC:194242"/>
    <property type="match status" value="1"/>
</dbReference>
<gene>
    <name evidence="3" type="ORF">HXM94_08275</name>
</gene>
<sequence length="203" mass="23303">MFKKFFENVIKPKENLGGKIMVKGMNKGHEKLASWARSFLNIKEGDKIIDLGCGGGRNVQYFLTKAKYVYGLDYSKMSVQVSRELNEKEIKDGRCEIFEGDVSEIPLEDESLDIVTAFETIYFWQDIEKAFKEIHRVLVVGGTFLICNEGSARENTNIKRWADMLDFNVYTGDKLTEVLEKIGFSAEYHLDEKKHIVVIAKKL</sequence>
<dbReference type="InterPro" id="IPR029063">
    <property type="entry name" value="SAM-dependent_MTases_sf"/>
</dbReference>